<protein>
    <submittedName>
        <fullName evidence="2">Uncharacterized protein</fullName>
    </submittedName>
</protein>
<gene>
    <name evidence="3" type="primary">Gm9752</name>
</gene>
<reference evidence="2" key="7">
    <citation type="journal article" date="2005" name="Science">
        <title>The Transcriptional Landscape of the Mammalian Genome.</title>
        <authorList>
            <consortium name="The FANTOM Consortium"/>
            <consortium name="Riken Genome Exploration Research Group and Genome Science Group (Genome Network Project Core Group)"/>
        </authorList>
    </citation>
    <scope>NUCLEOTIDE SEQUENCE</scope>
    <source>
        <strain evidence="2">C57BL/6J</strain>
        <tissue evidence="2">Retina</tissue>
    </source>
</reference>
<organism evidence="2">
    <name type="scientific">Mus musculus</name>
    <name type="common">Mouse</name>
    <dbReference type="NCBI Taxonomy" id="10090"/>
    <lineage>
        <taxon>Eukaryota</taxon>
        <taxon>Metazoa</taxon>
        <taxon>Chordata</taxon>
        <taxon>Craniata</taxon>
        <taxon>Vertebrata</taxon>
        <taxon>Euteleostomi</taxon>
        <taxon>Mammalia</taxon>
        <taxon>Eutheria</taxon>
        <taxon>Euarchontoglires</taxon>
        <taxon>Glires</taxon>
        <taxon>Rodentia</taxon>
        <taxon>Myomorpha</taxon>
        <taxon>Muroidea</taxon>
        <taxon>Muridae</taxon>
        <taxon>Murinae</taxon>
        <taxon>Mus</taxon>
        <taxon>Mus</taxon>
    </lineage>
</organism>
<reference evidence="2" key="8">
    <citation type="journal article" date="2005" name="Science">
        <title>Antisense Transcription in the Mammalian Transcriptome.</title>
        <authorList>
            <consortium name="RIKEN Genome Exploration Research Group and Genome Science Group (Genome Network Project Core Group) and the FANTOM Consortium"/>
        </authorList>
    </citation>
    <scope>NUCLEOTIDE SEQUENCE</scope>
    <source>
        <strain evidence="2">C57BL/6J</strain>
        <tissue evidence="2">Retina</tissue>
    </source>
</reference>
<reference evidence="2" key="6">
    <citation type="submission" date="2002-04" db="EMBL/GenBank/DDBJ databases">
        <authorList>
            <person name="Adachi J."/>
            <person name="Aizawa K."/>
            <person name="Akimura T."/>
            <person name="Arakawa T."/>
            <person name="Bono H."/>
            <person name="Carninci P."/>
            <person name="Fukuda S."/>
            <person name="Furuno M."/>
            <person name="Hanagaki T."/>
            <person name="Hara A."/>
            <person name="Hashizume W."/>
            <person name="Hayashida K."/>
            <person name="Hayatsu N."/>
            <person name="Hiramoto K."/>
            <person name="Hiraoka T."/>
            <person name="Hirozane T."/>
            <person name="Hori F."/>
            <person name="Imotani K."/>
            <person name="Ishii Y."/>
            <person name="Itoh M."/>
            <person name="Kagawa I."/>
            <person name="Kasukawa T."/>
            <person name="Katoh H."/>
            <person name="Kawai J."/>
            <person name="Kojima Y."/>
            <person name="Kondo S."/>
            <person name="Konno H."/>
            <person name="Kouda M."/>
            <person name="Koya S."/>
            <person name="Kurihara C."/>
            <person name="Matsuyama T."/>
            <person name="Miyazaki A."/>
            <person name="Murata M."/>
            <person name="Nakamura M."/>
            <person name="Nishi K."/>
            <person name="Nomura K."/>
            <person name="Numazaki R."/>
            <person name="Ohno M."/>
            <person name="Ohsato N."/>
            <person name="Okazaki Y."/>
            <person name="Saito R."/>
            <person name="Saitoh H."/>
            <person name="Sakai C."/>
            <person name="Sakai K."/>
            <person name="Sakazume N."/>
            <person name="Sano H."/>
            <person name="Sasaki D."/>
            <person name="Shibata K."/>
            <person name="Shinagawa A."/>
            <person name="Shiraki T."/>
            <person name="Sogabe Y."/>
            <person name="Tagami M."/>
            <person name="Tagawa A."/>
            <person name="Takahashi F."/>
            <person name="Takaku-Akahira S."/>
            <person name="Takeda Y."/>
            <person name="Tanaka T."/>
            <person name="Tomaru A."/>
            <person name="Toya T."/>
            <person name="Yasunishi A."/>
            <person name="Muramatsu M."/>
            <person name="Hayashizaki Y."/>
        </authorList>
    </citation>
    <scope>NUCLEOTIDE SEQUENCE</scope>
    <source>
        <strain evidence="2">C57BL/6J</strain>
        <tissue evidence="2">Retina</tissue>
    </source>
</reference>
<feature type="compositionally biased region" description="Polar residues" evidence="1">
    <location>
        <begin position="45"/>
        <end position="56"/>
    </location>
</feature>
<dbReference type="AlphaFoldDB" id="Q8C4V6"/>
<evidence type="ECO:0000256" key="1">
    <source>
        <dbReference type="SAM" id="MobiDB-lite"/>
    </source>
</evidence>
<feature type="compositionally biased region" description="Polar residues" evidence="1">
    <location>
        <begin position="77"/>
        <end position="87"/>
    </location>
</feature>
<reference evidence="2" key="3">
    <citation type="journal article" date="2000" name="Genome Res.">
        <title>RIKEN integrated sequence analysis (RISA) system--384-format sequencing pipeline with 384 multicapillary sequencer.</title>
        <authorList>
            <person name="Shibata K."/>
            <person name="Itoh M."/>
            <person name="Aizawa K."/>
            <person name="Nagaoka S."/>
            <person name="Sasaki N."/>
            <person name="Carninci P."/>
            <person name="Konno H."/>
            <person name="Akiyama J."/>
            <person name="Nishi K."/>
            <person name="Kitsunai T."/>
            <person name="Tashiro H."/>
            <person name="Itoh M."/>
            <person name="Sumi N."/>
            <person name="Ishii Y."/>
            <person name="Nakamura S."/>
            <person name="Hazama M."/>
            <person name="Nishine T."/>
            <person name="Harada A."/>
            <person name="Yamamoto R."/>
            <person name="Matsumoto H."/>
            <person name="Sakaguchi S."/>
            <person name="Ikegami T."/>
            <person name="Kashiwagi K."/>
            <person name="Fujiwake S."/>
            <person name="Inoue K."/>
            <person name="Togawa Y."/>
            <person name="Izawa M."/>
            <person name="Ohara E."/>
            <person name="Watahiki M."/>
            <person name="Yoneda Y."/>
            <person name="Ishikawa T."/>
            <person name="Ozawa K."/>
            <person name="Tanaka T."/>
            <person name="Matsuura S."/>
            <person name="Kawai J."/>
            <person name="Okazaki Y."/>
            <person name="Muramatsu M."/>
            <person name="Inoue Y."/>
            <person name="Kira A."/>
            <person name="Hayashizaki Y."/>
        </authorList>
    </citation>
    <scope>NUCLEOTIDE SEQUENCE</scope>
    <source>
        <strain evidence="2">C57BL/6J</strain>
        <tissue evidence="2">Retina</tissue>
    </source>
</reference>
<reference evidence="2" key="5">
    <citation type="journal article" date="2002" name="Nature">
        <title>Analysis of the mouse transcriptome based on functional annotation of 60,770 full-length cDNAs.</title>
        <authorList>
            <consortium name="The FANTOM Consortium and the RIKEN Genome Exploration Research Group Phase I and II Team"/>
        </authorList>
    </citation>
    <scope>NUCLEOTIDE SEQUENCE</scope>
    <source>
        <strain evidence="2">C57BL/6J</strain>
        <tissue evidence="2">Retina</tissue>
    </source>
</reference>
<accession>Q8C4V6</accession>
<reference evidence="2" key="4">
    <citation type="journal article" date="2001" name="Nature">
        <title>Functional annotation of a full-length mouse cDNA collection.</title>
        <authorList>
            <consortium name="The RIKEN Genome Exploration Research Group Phase II Team and the FANTOM Consortium"/>
        </authorList>
    </citation>
    <scope>NUCLEOTIDE SEQUENCE</scope>
    <source>
        <strain evidence="2">C57BL/6J</strain>
        <tissue evidence="2">Retina</tissue>
    </source>
</reference>
<evidence type="ECO:0000313" key="2">
    <source>
        <dbReference type="EMBL" id="BAC38011.1"/>
    </source>
</evidence>
<dbReference type="EMBL" id="AK080760">
    <property type="protein sequence ID" value="BAC38011.1"/>
    <property type="molecule type" value="mRNA"/>
</dbReference>
<evidence type="ECO:0000313" key="3">
    <source>
        <dbReference type="MGI" id="MGI:3641896"/>
    </source>
</evidence>
<reference evidence="2" key="1">
    <citation type="journal article" date="1999" name="Methods Enzymol.">
        <title>High-efficiency full-length cDNA cloning.</title>
        <authorList>
            <person name="Carninci P."/>
            <person name="Hayashizaki Y."/>
        </authorList>
    </citation>
    <scope>NUCLEOTIDE SEQUENCE</scope>
    <source>
        <strain evidence="2">C57BL/6J</strain>
        <tissue evidence="2">Retina</tissue>
    </source>
</reference>
<sequence>MAAQPHLLSLQPSQGHLISCSAGAAPYKAVQGGNTSFPIPPAPSSPTEMVPQQNQAAVRKDFPPESMGRMQGKGKNTHQSLSSTSSGLEIPPILKLEMSASKAPAPKKSDISTALCSVPPLPSPRSRGK</sequence>
<reference evidence="2" key="2">
    <citation type="journal article" date="2000" name="Genome Res.">
        <title>Normalization and subtraction of cap-trapper-selected cDNAs to prepare full-length cDNA libraries for rapid discovery of new genes.</title>
        <authorList>
            <person name="Carninci P."/>
            <person name="Shibata Y."/>
            <person name="Hayatsu N."/>
            <person name="Sugahara Y."/>
            <person name="Shibata K."/>
            <person name="Itoh M."/>
            <person name="Konno H."/>
            <person name="Okazaki Y."/>
            <person name="Muramatsu M."/>
            <person name="Hayashizaki Y."/>
        </authorList>
    </citation>
    <scope>NUCLEOTIDE SEQUENCE</scope>
    <source>
        <strain evidence="2">C57BL/6J</strain>
        <tissue evidence="2">Retina</tissue>
    </source>
</reference>
<dbReference type="MGI" id="MGI:3641896">
    <property type="gene designation" value="Gm9752"/>
</dbReference>
<proteinExistence type="evidence at transcript level"/>
<feature type="region of interest" description="Disordered" evidence="1">
    <location>
        <begin position="32"/>
        <end position="129"/>
    </location>
</feature>
<name>Q8C4V6_MOUSE</name>
<dbReference type="AGR" id="MGI:3641896"/>